<evidence type="ECO:0000313" key="5">
    <source>
        <dbReference type="EMBL" id="CAB4032405.1"/>
    </source>
</evidence>
<dbReference type="Pfam" id="PF00530">
    <property type="entry name" value="SRCR"/>
    <property type="match status" value="1"/>
</dbReference>
<feature type="non-terminal residue" evidence="5">
    <location>
        <position position="1"/>
    </location>
</feature>
<dbReference type="EMBL" id="CACRXK020018376">
    <property type="protein sequence ID" value="CAB4032405.1"/>
    <property type="molecule type" value="Genomic_DNA"/>
</dbReference>
<proteinExistence type="predicted"/>
<keyword evidence="6" id="KW-1185">Reference proteome</keyword>
<dbReference type="PROSITE" id="PS50287">
    <property type="entry name" value="SRCR_2"/>
    <property type="match status" value="1"/>
</dbReference>
<name>A0A6S7JJ34_PARCT</name>
<evidence type="ECO:0000256" key="4">
    <source>
        <dbReference type="ARBA" id="ARBA00023180"/>
    </source>
</evidence>
<dbReference type="SMART" id="SM00202">
    <property type="entry name" value="SR"/>
    <property type="match status" value="1"/>
</dbReference>
<keyword evidence="2" id="KW-0677">Repeat</keyword>
<dbReference type="Gene3D" id="3.10.250.10">
    <property type="entry name" value="SRCR-like domain"/>
    <property type="match status" value="1"/>
</dbReference>
<dbReference type="AlphaFoldDB" id="A0A6S7JJ34"/>
<dbReference type="OrthoDB" id="6286334at2759"/>
<gene>
    <name evidence="5" type="ORF">PACLA_8A072938</name>
</gene>
<dbReference type="PANTHER" id="PTHR19331">
    <property type="entry name" value="SCAVENGER RECEPTOR DOMAIN-CONTAINING"/>
    <property type="match status" value="1"/>
</dbReference>
<dbReference type="Proteomes" id="UP001152795">
    <property type="component" value="Unassembled WGS sequence"/>
</dbReference>
<dbReference type="PANTHER" id="PTHR19331:SF465">
    <property type="entry name" value="EGG PEPTIDE SPERACT RECEPTOR"/>
    <property type="match status" value="1"/>
</dbReference>
<dbReference type="PRINTS" id="PR00258">
    <property type="entry name" value="SPERACTRCPTR"/>
</dbReference>
<accession>A0A6S7JJ34</accession>
<feature type="non-terminal residue" evidence="5">
    <location>
        <position position="107"/>
    </location>
</feature>
<organism evidence="5 6">
    <name type="scientific">Paramuricea clavata</name>
    <name type="common">Red gorgonian</name>
    <name type="synonym">Violescent sea-whip</name>
    <dbReference type="NCBI Taxonomy" id="317549"/>
    <lineage>
        <taxon>Eukaryota</taxon>
        <taxon>Metazoa</taxon>
        <taxon>Cnidaria</taxon>
        <taxon>Anthozoa</taxon>
        <taxon>Octocorallia</taxon>
        <taxon>Malacalcyonacea</taxon>
        <taxon>Plexauridae</taxon>
        <taxon>Paramuricea</taxon>
    </lineage>
</organism>
<evidence type="ECO:0000313" key="6">
    <source>
        <dbReference type="Proteomes" id="UP001152795"/>
    </source>
</evidence>
<keyword evidence="4" id="KW-0325">Glycoprotein</keyword>
<comment type="caution">
    <text evidence="5">The sequence shown here is derived from an EMBL/GenBank/DDBJ whole genome shotgun (WGS) entry which is preliminary data.</text>
</comment>
<dbReference type="GO" id="GO:0016020">
    <property type="term" value="C:membrane"/>
    <property type="evidence" value="ECO:0007669"/>
    <property type="project" value="InterPro"/>
</dbReference>
<dbReference type="InterPro" id="IPR001190">
    <property type="entry name" value="SRCR"/>
</dbReference>
<dbReference type="FunFam" id="3.10.250.10:FF:000011">
    <property type="entry name" value="Scavenger receptor class A member 5"/>
    <property type="match status" value="1"/>
</dbReference>
<reference evidence="5" key="1">
    <citation type="submission" date="2020-04" db="EMBL/GenBank/DDBJ databases">
        <authorList>
            <person name="Alioto T."/>
            <person name="Alioto T."/>
            <person name="Gomez Garrido J."/>
        </authorList>
    </citation>
    <scope>NUCLEOTIDE SEQUENCE</scope>
    <source>
        <strain evidence="5">A484AB</strain>
    </source>
</reference>
<keyword evidence="1" id="KW-0732">Signal</keyword>
<dbReference type="SUPFAM" id="SSF56487">
    <property type="entry name" value="SRCR-like"/>
    <property type="match status" value="1"/>
</dbReference>
<evidence type="ECO:0000256" key="1">
    <source>
        <dbReference type="ARBA" id="ARBA00022729"/>
    </source>
</evidence>
<keyword evidence="3" id="KW-1015">Disulfide bond</keyword>
<sequence>KLIAVRLIGPSAFNGTGRVEVYYIGRWGTICHNYWDINDARVVCRQLGYPYVVRFLWGYQVPDGTGQIWLDNVRCNGNEQSLINCSHNGWGNNNCGHHQDAGVECSS</sequence>
<dbReference type="InterPro" id="IPR036772">
    <property type="entry name" value="SRCR-like_dom_sf"/>
</dbReference>
<evidence type="ECO:0000256" key="2">
    <source>
        <dbReference type="ARBA" id="ARBA00022737"/>
    </source>
</evidence>
<evidence type="ECO:0000256" key="3">
    <source>
        <dbReference type="ARBA" id="ARBA00023157"/>
    </source>
</evidence>
<protein>
    <submittedName>
        <fullName evidence="5">Deleted in malignant brain tumors 1 -like, partial</fullName>
    </submittedName>
</protein>